<dbReference type="Pfam" id="PF09250">
    <property type="entry name" value="Prim-Pol"/>
    <property type="match status" value="1"/>
</dbReference>
<organism evidence="3 4">
    <name type="scientific">Periweissella cryptocerci</name>
    <dbReference type="NCBI Taxonomy" id="2506420"/>
    <lineage>
        <taxon>Bacteria</taxon>
        <taxon>Bacillati</taxon>
        <taxon>Bacillota</taxon>
        <taxon>Bacilli</taxon>
        <taxon>Lactobacillales</taxon>
        <taxon>Lactobacillaceae</taxon>
        <taxon>Periweissella</taxon>
    </lineage>
</organism>
<gene>
    <name evidence="3" type="ORF">EQG49_00410</name>
</gene>
<feature type="domain" description="DNA primase/polymerase bifunctional N-terminal" evidence="2">
    <location>
        <begin position="7"/>
        <end position="168"/>
    </location>
</feature>
<dbReference type="AlphaFoldDB" id="A0A4P6YQZ5"/>
<dbReference type="SMART" id="SM00943">
    <property type="entry name" value="Prim-Pol"/>
    <property type="match status" value="1"/>
</dbReference>
<keyword evidence="4" id="KW-1185">Reference proteome</keyword>
<feature type="domain" description="Primase C-terminal 1" evidence="1">
    <location>
        <begin position="206"/>
        <end position="272"/>
    </location>
</feature>
<dbReference type="Pfam" id="PF08708">
    <property type="entry name" value="PriCT_1"/>
    <property type="match status" value="1"/>
</dbReference>
<sequence length="276" mass="30429">MTCYLRAGELQQAGIPVFPLIAGSKIPLKGSHGVRDASTDAHHLEQWFMRGECNFGIALEPVHLLVLDLDRNHQAGADGIANFMQFRQERGLTDFTLGNTYTEKTPNEGLHAFFSYPAHLKLKAKVGFLPGVDILTVSTIMAPSQVNGRPYTIVNGTLNAVAPAPRWLLEVVSATPLPAEQVTESDWGVGRRQAKFRGGKADSFLNRVFDGCGHGERNNWVASVVGSLLASGTREEVAYHLIHLFNREFVTPALAENEVNQIFKSILGRHVRRYGR</sequence>
<dbReference type="SUPFAM" id="SSF56747">
    <property type="entry name" value="Prim-pol domain"/>
    <property type="match status" value="1"/>
</dbReference>
<dbReference type="OrthoDB" id="2303110at2"/>
<dbReference type="CDD" id="cd04859">
    <property type="entry name" value="Prim_Pol"/>
    <property type="match status" value="1"/>
</dbReference>
<evidence type="ECO:0000313" key="4">
    <source>
        <dbReference type="Proteomes" id="UP000292886"/>
    </source>
</evidence>
<evidence type="ECO:0000313" key="3">
    <source>
        <dbReference type="EMBL" id="QBO35016.1"/>
    </source>
</evidence>
<proteinExistence type="predicted"/>
<evidence type="ECO:0000259" key="1">
    <source>
        <dbReference type="SMART" id="SM00942"/>
    </source>
</evidence>
<dbReference type="RefSeq" id="WP_133362096.1">
    <property type="nucleotide sequence ID" value="NZ_CP037940.1"/>
</dbReference>
<dbReference type="KEGG" id="wei:EQG49_00410"/>
<evidence type="ECO:0008006" key="5">
    <source>
        <dbReference type="Google" id="ProtNLM"/>
    </source>
</evidence>
<name>A0A4P6YQZ5_9LACO</name>
<reference evidence="4" key="1">
    <citation type="submission" date="2019-03" db="EMBL/GenBank/DDBJ databases">
        <title>Weissella sp. 26KH-42 Genome sequencing.</title>
        <authorList>
            <person name="Heo J."/>
            <person name="Kim S.-J."/>
            <person name="Kim J.-S."/>
            <person name="Hong S.-B."/>
            <person name="Kwon S.-W."/>
        </authorList>
    </citation>
    <scope>NUCLEOTIDE SEQUENCE [LARGE SCALE GENOMIC DNA]</scope>
    <source>
        <strain evidence="4">26KH-42</strain>
    </source>
</reference>
<evidence type="ECO:0000259" key="2">
    <source>
        <dbReference type="SMART" id="SM00943"/>
    </source>
</evidence>
<dbReference type="InterPro" id="IPR015330">
    <property type="entry name" value="DNA_primase/pol_bifunc_N"/>
</dbReference>
<dbReference type="InterPro" id="IPR014820">
    <property type="entry name" value="PriCT_1"/>
</dbReference>
<dbReference type="EMBL" id="CP037940">
    <property type="protein sequence ID" value="QBO35016.1"/>
    <property type="molecule type" value="Genomic_DNA"/>
</dbReference>
<accession>A0A4P6YQZ5</accession>
<protein>
    <recommendedName>
        <fullName evidence="5">DNA primase</fullName>
    </recommendedName>
</protein>
<dbReference type="SMART" id="SM00942">
    <property type="entry name" value="PriCT_1"/>
    <property type="match status" value="1"/>
</dbReference>
<dbReference type="Proteomes" id="UP000292886">
    <property type="component" value="Chromosome"/>
</dbReference>